<protein>
    <submittedName>
        <fullName evidence="1">Uncharacterized protein</fullName>
    </submittedName>
</protein>
<dbReference type="GeneID" id="17273225"/>
<reference evidence="1" key="1">
    <citation type="submission" date="2012-07" db="EMBL/GenBank/DDBJ databases">
        <title>Genome variability drives Emilianias global distribution.</title>
        <authorList>
            <consortium name="DOE Joint Genome Institute"/>
            <person name="Read B."/>
            <person name="Kegel J."/>
            <person name="Klute M."/>
            <person name="Kuo A."/>
            <person name="Lefebvre S.C."/>
            <person name="Maumus F."/>
            <person name="Mayer C."/>
            <person name="Miller J."/>
            <person name="Allen A."/>
            <person name="Bidle K."/>
            <person name="Borodovsky M."/>
            <person name="Bowler C."/>
            <person name="Brownlee C."/>
            <person name="Claverie J.-M."/>
            <person name="Cock M."/>
            <person name="De Vargas C."/>
            <person name="Elias M."/>
            <person name="Frickenhaus S."/>
            <person name="Gladyshev V.N."/>
            <person name="Gonzalez K."/>
            <person name="Guda C."/>
            <person name="Hadaegh A."/>
            <person name="Herman E."/>
            <person name="Iglesias-Rodriguez D."/>
            <person name="Jones B."/>
            <person name="Lawson T."/>
            <person name="Leese F."/>
            <person name="Lin Y.-C."/>
            <person name="Lindquist E."/>
            <person name="Lobanov A."/>
            <person name="Lucas S."/>
            <person name="Malik S.-H.B."/>
            <person name="Marsh M.E."/>
            <person name="Mock T."/>
            <person name="Monier A."/>
            <person name="Moreau H."/>
            <person name="Mueller-Roeber B."/>
            <person name="Napier J."/>
            <person name="Ogata H."/>
            <person name="Parker M."/>
            <person name="Probert I."/>
            <person name="Quesneville H."/>
            <person name="Raines C."/>
            <person name="Rensing S."/>
            <person name="Riano-Pachon D.M."/>
            <person name="Richier S."/>
            <person name="Rokitta S."/>
            <person name="Salamov A."/>
            <person name="Sarno A.F."/>
            <person name="Schmutz J."/>
            <person name="Schroeder D."/>
            <person name="Shiraiwa Y."/>
            <person name="Soanes D.M."/>
            <person name="Valentin K."/>
            <person name="Van Der Giezen M."/>
            <person name="Van Der Peer Y."/>
            <person name="Vardi A."/>
            <person name="Verret F."/>
            <person name="Von Dassow P."/>
            <person name="Wheeler G."/>
            <person name="Williams B."/>
            <person name="Wilson W."/>
            <person name="Wolfe G."/>
            <person name="Wurch L.L."/>
            <person name="Young J."/>
            <person name="Dacks J.B."/>
            <person name="Delwiche C.F."/>
            <person name="Dyhrman S."/>
            <person name="Glockner G."/>
            <person name="John U."/>
            <person name="Richards T."/>
            <person name="Worden A.Z."/>
            <person name="Zhang X."/>
            <person name="Grigoriev I.V."/>
        </authorList>
    </citation>
    <scope>NUCLEOTIDE SEQUENCE</scope>
    <source>
        <strain evidence="1">CCMP1516</strain>
    </source>
</reference>
<organism evidence="1">
    <name type="scientific">Emiliania huxleyi</name>
    <name type="common">Coccolithophore</name>
    <name type="synonym">Pontosphaera huxleyi</name>
    <dbReference type="NCBI Taxonomy" id="2903"/>
    <lineage>
        <taxon>Eukaryota</taxon>
        <taxon>Haptista</taxon>
        <taxon>Haptophyta</taxon>
        <taxon>Prymnesiophyceae</taxon>
        <taxon>Isochrysidales</taxon>
        <taxon>Noelaerhabdaceae</taxon>
        <taxon>Emiliania</taxon>
    </lineage>
</organism>
<dbReference type="KEGG" id="ehx:EMIHUDRAFT_353553"/>
<evidence type="ECO:0000313" key="1">
    <source>
        <dbReference type="EMBL" id="EOD27680.1"/>
    </source>
</evidence>
<dbReference type="EMBL" id="KB865021">
    <property type="protein sequence ID" value="EOD27680.1"/>
    <property type="molecule type" value="Genomic_DNA"/>
</dbReference>
<name>R1ELZ2_EMIHU</name>
<proteinExistence type="predicted"/>
<feature type="non-terminal residue" evidence="1">
    <location>
        <position position="87"/>
    </location>
</feature>
<feature type="non-terminal residue" evidence="1">
    <location>
        <position position="1"/>
    </location>
</feature>
<accession>R1ELZ2</accession>
<dbReference type="HOGENOM" id="CLU_2504722_0_0_1"/>
<gene>
    <name evidence="1" type="ORF">EMIHUDRAFT_353553</name>
</gene>
<sequence>ARSGARLRARADRLAPVAPRGVRGAGARSGRRVARFCHAARRASSLPLSSERERRPAACRWARVNLRFLSVCTVETVRRGALCGAAS</sequence>
<dbReference type="AlphaFoldDB" id="R1ELZ2"/>
<dbReference type="RefSeq" id="XP_005780109.1">
    <property type="nucleotide sequence ID" value="XM_005780052.1"/>
</dbReference>